<sequence length="85" mass="10010">MSKEKERLKKTIDLHLKKFVTAYFKNEAEVKISREVKALKKYSFKDDAEKAMAELLTVSKVTKELLQQEEERLVFESMKRNKGEA</sequence>
<proteinExistence type="predicted"/>
<protein>
    <submittedName>
        <fullName evidence="1">Uncharacterized protein</fullName>
    </submittedName>
</protein>
<accession>A0A315Z948</accession>
<dbReference type="AlphaFoldDB" id="A0A315Z948"/>
<reference evidence="1 2" key="1">
    <citation type="submission" date="2018-03" db="EMBL/GenBank/DDBJ databases">
        <title>Genomic Encyclopedia of Archaeal and Bacterial Type Strains, Phase II (KMG-II): from individual species to whole genera.</title>
        <authorList>
            <person name="Goeker M."/>
        </authorList>
    </citation>
    <scope>NUCLEOTIDE SEQUENCE [LARGE SCALE GENOMIC DNA]</scope>
    <source>
        <strain evidence="1 2">DSM 28229</strain>
    </source>
</reference>
<gene>
    <name evidence="1" type="ORF">BC781_103346</name>
</gene>
<comment type="caution">
    <text evidence="1">The sequence shown here is derived from an EMBL/GenBank/DDBJ whole genome shotgun (WGS) entry which is preliminary data.</text>
</comment>
<evidence type="ECO:0000313" key="2">
    <source>
        <dbReference type="Proteomes" id="UP000245535"/>
    </source>
</evidence>
<keyword evidence="2" id="KW-1185">Reference proteome</keyword>
<evidence type="ECO:0000313" key="1">
    <source>
        <dbReference type="EMBL" id="PWJ42096.1"/>
    </source>
</evidence>
<dbReference type="EMBL" id="QGDO01000003">
    <property type="protein sequence ID" value="PWJ42096.1"/>
    <property type="molecule type" value="Genomic_DNA"/>
</dbReference>
<dbReference type="Proteomes" id="UP000245535">
    <property type="component" value="Unassembled WGS sequence"/>
</dbReference>
<organism evidence="1 2">
    <name type="scientific">Sediminitomix flava</name>
    <dbReference type="NCBI Taxonomy" id="379075"/>
    <lineage>
        <taxon>Bacteria</taxon>
        <taxon>Pseudomonadati</taxon>
        <taxon>Bacteroidota</taxon>
        <taxon>Cytophagia</taxon>
        <taxon>Cytophagales</taxon>
        <taxon>Flammeovirgaceae</taxon>
        <taxon>Sediminitomix</taxon>
    </lineage>
</organism>
<name>A0A315Z948_SEDFL</name>
<dbReference type="RefSeq" id="WP_109618737.1">
    <property type="nucleotide sequence ID" value="NZ_QGDO01000003.1"/>
</dbReference>